<evidence type="ECO:0000313" key="4">
    <source>
        <dbReference type="EMBL" id="ADO84067.1"/>
    </source>
</evidence>
<dbReference type="PANTHER" id="PTHR30005:SF0">
    <property type="entry name" value="RETROGRADE REGULATION PROTEIN 2"/>
    <property type="match status" value="1"/>
</dbReference>
<dbReference type="HOGENOM" id="CLU_025908_4_2_0"/>
<geneLocation type="plasmid" evidence="4 5">
    <name>pILYOP01</name>
</geneLocation>
<dbReference type="OrthoDB" id="9807195at2"/>
<dbReference type="Gene3D" id="1.10.3210.10">
    <property type="entry name" value="Hypothetical protein af1432"/>
    <property type="match status" value="1"/>
</dbReference>
<dbReference type="GO" id="GO:0016787">
    <property type="term" value="F:hydrolase activity"/>
    <property type="evidence" value="ECO:0007669"/>
    <property type="project" value="UniProtKB-KW"/>
</dbReference>
<dbReference type="AlphaFoldDB" id="E3HD11"/>
<protein>
    <submittedName>
        <fullName evidence="4">Ppx/GppA phosphatase</fullName>
    </submittedName>
</protein>
<dbReference type="Gene3D" id="3.30.420.40">
    <property type="match status" value="1"/>
</dbReference>
<feature type="domain" description="Ppx/GppA phosphatase N-terminal" evidence="2">
    <location>
        <begin position="18"/>
        <end position="303"/>
    </location>
</feature>
<keyword evidence="5" id="KW-1185">Reference proteome</keyword>
<organism evidence="4 5">
    <name type="scientific">Ilyobacter polytropus (strain ATCC 51220 / DSM 2926 / LMG 16218 / CuHBu1)</name>
    <dbReference type="NCBI Taxonomy" id="572544"/>
    <lineage>
        <taxon>Bacteria</taxon>
        <taxon>Fusobacteriati</taxon>
        <taxon>Fusobacteriota</taxon>
        <taxon>Fusobacteriia</taxon>
        <taxon>Fusobacteriales</taxon>
        <taxon>Fusobacteriaceae</taxon>
        <taxon>Ilyobacter</taxon>
    </lineage>
</organism>
<evidence type="ECO:0000259" key="2">
    <source>
        <dbReference type="Pfam" id="PF02541"/>
    </source>
</evidence>
<dbReference type="InterPro" id="IPR050273">
    <property type="entry name" value="GppA/Ppx_hydrolase"/>
</dbReference>
<evidence type="ECO:0000256" key="1">
    <source>
        <dbReference type="ARBA" id="ARBA00022801"/>
    </source>
</evidence>
<dbReference type="SUPFAM" id="SSF53067">
    <property type="entry name" value="Actin-like ATPase domain"/>
    <property type="match status" value="2"/>
</dbReference>
<dbReference type="Proteomes" id="UP000006875">
    <property type="component" value="Plasmid pILYOP01"/>
</dbReference>
<dbReference type="CDD" id="cd24052">
    <property type="entry name" value="ASKHA_NBD_HpPPX-GppA-like"/>
    <property type="match status" value="1"/>
</dbReference>
<gene>
    <name evidence="4" type="ordered locus">Ilyop_2306</name>
</gene>
<dbReference type="InterPro" id="IPR030673">
    <property type="entry name" value="PyroPPase_GppA_Ppx"/>
</dbReference>
<evidence type="ECO:0000313" key="5">
    <source>
        <dbReference type="Proteomes" id="UP000006875"/>
    </source>
</evidence>
<dbReference type="RefSeq" id="WP_013388726.1">
    <property type="nucleotide sequence ID" value="NC_014633.1"/>
</dbReference>
<dbReference type="KEGG" id="ipo:Ilyop_2306"/>
<keyword evidence="1" id="KW-0378">Hydrolase</keyword>
<name>E3HD11_ILYPC</name>
<dbReference type="SUPFAM" id="SSF109604">
    <property type="entry name" value="HD-domain/PDEase-like"/>
    <property type="match status" value="1"/>
</dbReference>
<dbReference type="PANTHER" id="PTHR30005">
    <property type="entry name" value="EXOPOLYPHOSPHATASE"/>
    <property type="match status" value="1"/>
</dbReference>
<dbReference type="InterPro" id="IPR003695">
    <property type="entry name" value="Ppx_GppA_N"/>
</dbReference>
<dbReference type="InterPro" id="IPR043129">
    <property type="entry name" value="ATPase_NBD"/>
</dbReference>
<proteinExistence type="predicted"/>
<dbReference type="Pfam" id="PF21447">
    <property type="entry name" value="Ppx-GppA_III"/>
    <property type="match status" value="1"/>
</dbReference>
<dbReference type="Pfam" id="PF02541">
    <property type="entry name" value="Ppx-GppA"/>
    <property type="match status" value="1"/>
</dbReference>
<evidence type="ECO:0000259" key="3">
    <source>
        <dbReference type="Pfam" id="PF21447"/>
    </source>
</evidence>
<dbReference type="GO" id="GO:0006357">
    <property type="term" value="P:regulation of transcription by RNA polymerase II"/>
    <property type="evidence" value="ECO:0007669"/>
    <property type="project" value="TreeGrafter"/>
</dbReference>
<feature type="domain" description="Ppx/GppA phosphatase C-terminal" evidence="3">
    <location>
        <begin position="315"/>
        <end position="462"/>
    </location>
</feature>
<keyword evidence="4" id="KW-0614">Plasmid</keyword>
<reference evidence="4 5" key="1">
    <citation type="journal article" date="2010" name="Stand. Genomic Sci.">
        <title>Complete genome sequence of Ilyobacter polytropus type strain (CuHbu1).</title>
        <authorList>
            <person name="Sikorski J."/>
            <person name="Chertkov O."/>
            <person name="Lapidus A."/>
            <person name="Nolan M."/>
            <person name="Lucas S."/>
            <person name="Del Rio T.G."/>
            <person name="Tice H."/>
            <person name="Cheng J.F."/>
            <person name="Tapia R."/>
            <person name="Han C."/>
            <person name="Goodwin L."/>
            <person name="Pitluck S."/>
            <person name="Liolios K."/>
            <person name="Ivanova N."/>
            <person name="Mavromatis K."/>
            <person name="Mikhailova N."/>
            <person name="Pati A."/>
            <person name="Chen A."/>
            <person name="Palaniappan K."/>
            <person name="Land M."/>
            <person name="Hauser L."/>
            <person name="Chang Y.J."/>
            <person name="Jeffries C.D."/>
            <person name="Brambilla E."/>
            <person name="Yasawong M."/>
            <person name="Rohde M."/>
            <person name="Pukall R."/>
            <person name="Spring S."/>
            <person name="Goker M."/>
            <person name="Woyke T."/>
            <person name="Bristow J."/>
            <person name="Eisen J.A."/>
            <person name="Markowitz V."/>
            <person name="Hugenholtz P."/>
            <person name="Kyrpides N.C."/>
            <person name="Klenk H.P."/>
        </authorList>
    </citation>
    <scope>NUCLEOTIDE SEQUENCE [LARGE SCALE GENOMIC DNA]</scope>
    <source>
        <strain evidence="5">ATCC 51220 / DSM 2926 / LMG 16218 / CuHBu1</strain>
        <plasmid evidence="4 5">pILYOP01</plasmid>
    </source>
</reference>
<dbReference type="Gene3D" id="3.30.420.150">
    <property type="entry name" value="Exopolyphosphatase. Domain 2"/>
    <property type="match status" value="1"/>
</dbReference>
<dbReference type="InterPro" id="IPR048950">
    <property type="entry name" value="Ppx_GppA_C"/>
</dbReference>
<dbReference type="PIRSF" id="PIRSF001267">
    <property type="entry name" value="Pyrophosphatase_GppA_Ppx"/>
    <property type="match status" value="1"/>
</dbReference>
<dbReference type="EMBL" id="CP002282">
    <property type="protein sequence ID" value="ADO84067.1"/>
    <property type="molecule type" value="Genomic_DNA"/>
</dbReference>
<sequence length="503" mass="57030">MKKIGIIDIGSNSIRLVIFNVSPAKNFSVIEDVKESVRLGEGVNNTGKLKLKKINLAYHTLKIFKGICDQNETDEIIAFATAAVRNATNSNRLIAKVEKELKMKINIFSGEEEAYYSLLGATNTLDVAEGLLIDMGGASTELVWFKNRRVYKWVSLNFGSVTLAQLAKVKERLTDYAEKKLKNHVISEYEKVPWLKEVGDLPLIGVGGTIRNMAKVHSVMCEYPLNILHNYSLKDGDVSEIFEYVKRKTYLHKLEIPGLSKSRADIFTGALCAVVELLKFTELEMVIISGSGIREGVLYQKLNEYGKHVENVFESSLLDVVEHFDLSKEKGERIYKIFMKIFEAMKPLHGIPEIEEKVIKTASYLGRVGVNINYYDGPLHSFYMIINSGLKGIKHRKLLMAALIVSQQDKFNDMAKDYGSILGKKDIRVMEKLSVMLRISKIFNRVFLLDSERLSIEVDDESVTFHIENEDLLDVQISRVLMSGKRFREAFGKQLIVTKKNTH</sequence>
<accession>E3HD11</accession>